<keyword evidence="1" id="KW-0433">Leucine-rich repeat</keyword>
<dbReference type="SMART" id="SM00369">
    <property type="entry name" value="LRR_TYP"/>
    <property type="match status" value="6"/>
</dbReference>
<dbReference type="Pfam" id="PF23598">
    <property type="entry name" value="LRR_14"/>
    <property type="match status" value="1"/>
</dbReference>
<dbReference type="InterPro" id="IPR044974">
    <property type="entry name" value="Disease_R_plants"/>
</dbReference>
<dbReference type="FunFam" id="3.40.50.10140:FF:000007">
    <property type="entry name" value="Disease resistance protein (TIR-NBS-LRR class)"/>
    <property type="match status" value="1"/>
</dbReference>
<organism evidence="7 8">
    <name type="scientific">Punica granatum</name>
    <name type="common">Pomegranate</name>
    <dbReference type="NCBI Taxonomy" id="22663"/>
    <lineage>
        <taxon>Eukaryota</taxon>
        <taxon>Viridiplantae</taxon>
        <taxon>Streptophyta</taxon>
        <taxon>Embryophyta</taxon>
        <taxon>Tracheophyta</taxon>
        <taxon>Spermatophyta</taxon>
        <taxon>Magnoliopsida</taxon>
        <taxon>eudicotyledons</taxon>
        <taxon>Gunneridae</taxon>
        <taxon>Pentapetalae</taxon>
        <taxon>rosids</taxon>
        <taxon>malvids</taxon>
        <taxon>Myrtales</taxon>
        <taxon>Lythraceae</taxon>
        <taxon>Punica</taxon>
    </lineage>
</organism>
<dbReference type="InterPro" id="IPR055414">
    <property type="entry name" value="LRR_R13L4/SHOC2-like"/>
</dbReference>
<reference evidence="8" key="1">
    <citation type="journal article" date="2017" name="Plant J.">
        <title>The pomegranate (Punica granatum L.) genome and the genomics of punicalagin biosynthesis.</title>
        <authorList>
            <person name="Qin G."/>
            <person name="Xu C."/>
            <person name="Ming R."/>
            <person name="Tang H."/>
            <person name="Guyot R."/>
            <person name="Kramer E.M."/>
            <person name="Hu Y."/>
            <person name="Yi X."/>
            <person name="Qi Y."/>
            <person name="Xu X."/>
            <person name="Gao Z."/>
            <person name="Pan H."/>
            <person name="Jian J."/>
            <person name="Tian Y."/>
            <person name="Yue Z."/>
            <person name="Xu Y."/>
        </authorList>
    </citation>
    <scope>NUCLEOTIDE SEQUENCE [LARGE SCALE GENOMIC DNA]</scope>
    <source>
        <strain evidence="8">cv. Dabenzi</strain>
    </source>
</reference>
<protein>
    <recommendedName>
        <fullName evidence="6">TIR domain-containing protein</fullName>
    </recommendedName>
</protein>
<dbReference type="PRINTS" id="PR00364">
    <property type="entry name" value="DISEASERSIST"/>
</dbReference>
<feature type="transmembrane region" description="Helical" evidence="5">
    <location>
        <begin position="228"/>
        <end position="246"/>
    </location>
</feature>
<dbReference type="PROSITE" id="PS50104">
    <property type="entry name" value="TIR"/>
    <property type="match status" value="1"/>
</dbReference>
<dbReference type="EMBL" id="MTKT01005898">
    <property type="protein sequence ID" value="OWM63689.1"/>
    <property type="molecule type" value="Genomic_DNA"/>
</dbReference>
<dbReference type="InterPro" id="IPR042197">
    <property type="entry name" value="Apaf_helical"/>
</dbReference>
<dbReference type="InterPro" id="IPR003591">
    <property type="entry name" value="Leu-rich_rpt_typical-subtyp"/>
</dbReference>
<dbReference type="Proteomes" id="UP000197138">
    <property type="component" value="Unassembled WGS sequence"/>
</dbReference>
<dbReference type="InterPro" id="IPR000157">
    <property type="entry name" value="TIR_dom"/>
</dbReference>
<dbReference type="InterPro" id="IPR035897">
    <property type="entry name" value="Toll_tir_struct_dom_sf"/>
</dbReference>
<dbReference type="Gene3D" id="3.40.50.10140">
    <property type="entry name" value="Toll/interleukin-1 receptor homology (TIR) domain"/>
    <property type="match status" value="1"/>
</dbReference>
<dbReference type="Pfam" id="PF01582">
    <property type="entry name" value="TIR"/>
    <property type="match status" value="1"/>
</dbReference>
<comment type="caution">
    <text evidence="7">The sequence shown here is derived from an EMBL/GenBank/DDBJ whole genome shotgun (WGS) entry which is preliminary data.</text>
</comment>
<dbReference type="Pfam" id="PF00931">
    <property type="entry name" value="NB-ARC"/>
    <property type="match status" value="1"/>
</dbReference>
<dbReference type="GO" id="GO:0043531">
    <property type="term" value="F:ADP binding"/>
    <property type="evidence" value="ECO:0007669"/>
    <property type="project" value="InterPro"/>
</dbReference>
<evidence type="ECO:0000259" key="6">
    <source>
        <dbReference type="PROSITE" id="PS50104"/>
    </source>
</evidence>
<evidence type="ECO:0000256" key="1">
    <source>
        <dbReference type="ARBA" id="ARBA00022614"/>
    </source>
</evidence>
<dbReference type="InterPro" id="IPR002182">
    <property type="entry name" value="NB-ARC"/>
</dbReference>
<dbReference type="PANTHER" id="PTHR11017:SF570">
    <property type="entry name" value="DISEASE RESISTANCE PROTEIN (TIR-NBS CLASS)-RELATED"/>
    <property type="match status" value="1"/>
</dbReference>
<proteinExistence type="predicted"/>
<evidence type="ECO:0000313" key="8">
    <source>
        <dbReference type="Proteomes" id="UP000197138"/>
    </source>
</evidence>
<keyword evidence="5" id="KW-1133">Transmembrane helix</keyword>
<dbReference type="GO" id="GO:0051707">
    <property type="term" value="P:response to other organism"/>
    <property type="evidence" value="ECO:0007669"/>
    <property type="project" value="UniProtKB-ARBA"/>
</dbReference>
<dbReference type="InterPro" id="IPR032675">
    <property type="entry name" value="LRR_dom_sf"/>
</dbReference>
<gene>
    <name evidence="7" type="ORF">CDL15_Pgr008232</name>
</gene>
<dbReference type="InterPro" id="IPR027417">
    <property type="entry name" value="P-loop_NTPase"/>
</dbReference>
<name>A0A218VTS6_PUNGR</name>
<evidence type="ECO:0000256" key="5">
    <source>
        <dbReference type="SAM" id="Phobius"/>
    </source>
</evidence>
<dbReference type="SMART" id="SM00255">
    <property type="entry name" value="TIR"/>
    <property type="match status" value="1"/>
</dbReference>
<dbReference type="Gene3D" id="3.40.50.300">
    <property type="entry name" value="P-loop containing nucleotide triphosphate hydrolases"/>
    <property type="match status" value="1"/>
</dbReference>
<dbReference type="Pfam" id="PF23282">
    <property type="entry name" value="WHD_ROQ1"/>
    <property type="match status" value="1"/>
</dbReference>
<dbReference type="SUPFAM" id="SSF52200">
    <property type="entry name" value="Toll/Interleukin receptor TIR domain"/>
    <property type="match status" value="1"/>
</dbReference>
<sequence>MVTDGSPWLSWWACLCVAFLWSFALILVTVFVTKKRSRSAAESAATTTNDAFSRGTGGGCRVDASCSSLVSGQPGYEYDVFLSFRGEDTRKGFTDGLYTALEGAGIRVFRDNERLGIGKEIGPELLQGIKRSSISIPIFSENYASSKWCLKEFAFMMECREARKQIVLPIFYDVTPNIVQHQTGSYARAFRQHAKKQDPETVQRWRRALAEVGSLKGWELKNEVNGQFFISLNYQLFYLALMTLILCHRHQGRLIKMIVTQVLRELKKAHLWVNNNLVGIDNHMKAVMRMLSVDAPDVRFIGIWGMGGIGKTTLAKVIYNQILDDFDSCSFLQDVRETPGRSHNGLRQLQSQLVADLLKCDRLDFASIDEGISVLKRRFREMKVLILLDDVDSVYQLNALAAELDWFGQGSRIIITTRNKGALEVPREHQVFEVKEMQEEQALQLFCKHALRRDAPTVRLRALSEEIVRRTGGLPLALEVIGSFLHGKSEDTWKATSQKLKIVPNNEVEHKLRISYDALQHEQQQMFLDIACLFSGEDKKIVAHMWEDQYKFSPEADIEVLQLLSLIKIGEDNMLRLHDQLRDLGRGIVRQENLRKPGKRSRLWGDEAIDVLLNNQGSKNIEAIRLEYQIGLECCCFTPSQFGKLSKLRYLQLDCANLAGDFENLLPALRWLRWKIPSLNCTATNLNVKGLLILDLSNSKMMTMKLKVLNLSSCTELTRTPDLSPFCNLERLNLRNCKRLHVIDPSLCKLKHLASLNMTNCRFVKELPEQLDRKETLLELVIDGTGIKKLPSLEGLMKLKILSANNCACLTQIPSSIGHLTSLADLSLDQSKISELPESIGSLVTLRRLTLAGTPLRELPKSIGGLNSLVELVLSKTRVAILPDSIENLINLQVLKIDRSSVQSIPTALGQLEKLESIDASGCQLVAQIPIELGRLSLLKVLLLRHTNISSIPVTIGGLPCLETLDLAWCTQLRTLPELPSSLSSVSLTCESSVTIPNLPDLINLKKIEFVRSVVPKEILELPKLEKLHISRSNVSILLDGIGVLAMLKELSIGNVNLQCLPELPLGLHKLCISRCHSLARLTVLSNWQNLSELKLHDCPELAEIESLGDLASLRTLYISFCRRIAKLDGLDKLEFLKRLDISACESLERLPDLSKLSALSSMDVNVCEKLVEIQGVSSLHALTQLTVCAASIETLNVSNLKSLEYLDVRGCTRLKGLDGLDKLGALMTLTVRDCKSIEKLPSLSNLKFLSYLWADGCEKLRGLEGLESLERMERLWISGCKAIERLPDLSNLKSLQYLNACGCEKLQGLDGLDKLVALRQLSIGRCKSIEKLPNLSNLRLLEYFDADGCEKLQEVEGLKKVEKSPSQPEWKVGQCLRGNGIEKLQELDGLDELRSLGLLQGGTSEKLLNQSNNGVLRQGSDKTQASTFRKQMCNTVKAASAVHTWDDEELHTGGRKDIGPELLEGIRQCET</sequence>
<keyword evidence="4" id="KW-0520">NAD</keyword>
<dbReference type="GO" id="GO:0007165">
    <property type="term" value="P:signal transduction"/>
    <property type="evidence" value="ECO:0007669"/>
    <property type="project" value="InterPro"/>
</dbReference>
<dbReference type="Gene3D" id="3.80.10.10">
    <property type="entry name" value="Ribonuclease Inhibitor"/>
    <property type="match status" value="4"/>
</dbReference>
<dbReference type="SUPFAM" id="SSF52058">
    <property type="entry name" value="L domain-like"/>
    <property type="match status" value="2"/>
</dbReference>
<keyword evidence="2" id="KW-0677">Repeat</keyword>
<keyword evidence="5" id="KW-0472">Membrane</keyword>
<keyword evidence="5" id="KW-0812">Transmembrane</keyword>
<evidence type="ECO:0000256" key="4">
    <source>
        <dbReference type="ARBA" id="ARBA00023027"/>
    </source>
</evidence>
<dbReference type="PANTHER" id="PTHR11017">
    <property type="entry name" value="LEUCINE-RICH REPEAT-CONTAINING PROTEIN"/>
    <property type="match status" value="1"/>
</dbReference>
<keyword evidence="3" id="KW-0611">Plant defense</keyword>
<dbReference type="SUPFAM" id="SSF52540">
    <property type="entry name" value="P-loop containing nucleoside triphosphate hydrolases"/>
    <property type="match status" value="1"/>
</dbReference>
<feature type="transmembrane region" description="Helical" evidence="5">
    <location>
        <begin position="12"/>
        <end position="32"/>
    </location>
</feature>
<dbReference type="GO" id="GO:0006952">
    <property type="term" value="P:defense response"/>
    <property type="evidence" value="ECO:0007669"/>
    <property type="project" value="UniProtKB-KW"/>
</dbReference>
<evidence type="ECO:0000256" key="2">
    <source>
        <dbReference type="ARBA" id="ARBA00022737"/>
    </source>
</evidence>
<feature type="domain" description="TIR" evidence="6">
    <location>
        <begin position="76"/>
        <end position="236"/>
    </location>
</feature>
<accession>A0A218VTS6</accession>
<dbReference type="Gene3D" id="3.40.1170.20">
    <property type="entry name" value="tRNA intron endonuclease, N-terminal domain"/>
    <property type="match status" value="1"/>
</dbReference>
<evidence type="ECO:0000313" key="7">
    <source>
        <dbReference type="EMBL" id="OWM63689.1"/>
    </source>
</evidence>
<dbReference type="InterPro" id="IPR058192">
    <property type="entry name" value="WHD_ROQ1-like"/>
</dbReference>
<dbReference type="Gene3D" id="1.10.8.430">
    <property type="entry name" value="Helical domain of apoptotic protease-activating factors"/>
    <property type="match status" value="1"/>
</dbReference>
<evidence type="ECO:0000256" key="3">
    <source>
        <dbReference type="ARBA" id="ARBA00022821"/>
    </source>
</evidence>